<dbReference type="Proteomes" id="UP000199691">
    <property type="component" value="Unassembled WGS sequence"/>
</dbReference>
<evidence type="ECO:0000313" key="2">
    <source>
        <dbReference type="EMBL" id="SDP97475.1"/>
    </source>
</evidence>
<keyword evidence="3" id="KW-1185">Reference proteome</keyword>
<feature type="compositionally biased region" description="Polar residues" evidence="1">
    <location>
        <begin position="74"/>
        <end position="89"/>
    </location>
</feature>
<organism evidence="2 3">
    <name type="scientific">Lentzea jiangxiensis</name>
    <dbReference type="NCBI Taxonomy" id="641025"/>
    <lineage>
        <taxon>Bacteria</taxon>
        <taxon>Bacillati</taxon>
        <taxon>Actinomycetota</taxon>
        <taxon>Actinomycetes</taxon>
        <taxon>Pseudonocardiales</taxon>
        <taxon>Pseudonocardiaceae</taxon>
        <taxon>Lentzea</taxon>
    </lineage>
</organism>
<sequence length="244" mass="26966">MTGGRLRLRRGPGSRAERRLGRVIRGPCASVREWSARARRRGGAQVFAVCVARRPRRGAADNARCAPDNRSVRRSSTAPAENTSDSRTGSRNRRGPALRFTCEVPSCSVYLMSSQTPVSRTRQALSRVQGAFRLRSHEIPRLICARSGRWSTCSARPSPPSTSATSAWRCAGLLQRRHDPSSAWSTVINRGRPDLSSSIKASRRLATNRVRHLSTTSDAPPSRGLHIRRALHARQRFDAPGGRR</sequence>
<name>A0A1H0X419_9PSEU</name>
<feature type="region of interest" description="Disordered" evidence="1">
    <location>
        <begin position="60"/>
        <end position="95"/>
    </location>
</feature>
<protein>
    <submittedName>
        <fullName evidence="2">Uncharacterized protein</fullName>
    </submittedName>
</protein>
<dbReference type="EMBL" id="FNIX01000031">
    <property type="protein sequence ID" value="SDP97475.1"/>
    <property type="molecule type" value="Genomic_DNA"/>
</dbReference>
<evidence type="ECO:0000256" key="1">
    <source>
        <dbReference type="SAM" id="MobiDB-lite"/>
    </source>
</evidence>
<evidence type="ECO:0000313" key="3">
    <source>
        <dbReference type="Proteomes" id="UP000199691"/>
    </source>
</evidence>
<proteinExistence type="predicted"/>
<gene>
    <name evidence="2" type="ORF">SAMN05421507_13128</name>
</gene>
<accession>A0A1H0X419</accession>
<reference evidence="3" key="1">
    <citation type="submission" date="2016-10" db="EMBL/GenBank/DDBJ databases">
        <authorList>
            <person name="Varghese N."/>
            <person name="Submissions S."/>
        </authorList>
    </citation>
    <scope>NUCLEOTIDE SEQUENCE [LARGE SCALE GENOMIC DNA]</scope>
    <source>
        <strain evidence="3">CGMCC 4.6609</strain>
    </source>
</reference>
<dbReference type="AlphaFoldDB" id="A0A1H0X419"/>